<sequence>MTTANDAFNGVACVMFRMKVLTKRKKLKRFFTIGIRACREALNKKKRLLHARSVCYKKIDQDSTYMVAASKVHMLKPGVETTIAPTTTEEKSQRRLKLKARNTLLIGIPNEHQLKFNSIKDAKSLLQAVEKRFGGNVATKKTQRNLLKQQYENFTASSLKMAMLTMRAKRFLKDTERKFSMNGNETIGFDKSMVECYKCHKKGHFVRECRAPRSQDTKHKESTRRIVPVETPASTALLVRLVKKPVVETSEVKASEDKPKDVRKNCGSSLIKDWISDSEDEAESKSKIEKKTVKPSFAKIKFVKPKEQVKYPRKTTIKKGDQNRLNTHNPRGNQRN</sequence>
<keyword evidence="1" id="KW-0863">Zinc-finger</keyword>
<keyword evidence="1" id="KW-0479">Metal-binding</keyword>
<dbReference type="SMART" id="SM00343">
    <property type="entry name" value="ZnF_C2HC"/>
    <property type="match status" value="1"/>
</dbReference>
<reference evidence="4" key="1">
    <citation type="journal article" date="2019" name="Sci. Rep.">
        <title>Draft genome of Tanacetum cinerariifolium, the natural source of mosquito coil.</title>
        <authorList>
            <person name="Yamashiro T."/>
            <person name="Shiraishi A."/>
            <person name="Satake H."/>
            <person name="Nakayama K."/>
        </authorList>
    </citation>
    <scope>NUCLEOTIDE SEQUENCE</scope>
</reference>
<accession>A0A6L2M1D1</accession>
<feature type="compositionally biased region" description="Polar residues" evidence="2">
    <location>
        <begin position="323"/>
        <end position="336"/>
    </location>
</feature>
<dbReference type="Gene3D" id="4.10.60.10">
    <property type="entry name" value="Zinc finger, CCHC-type"/>
    <property type="match status" value="1"/>
</dbReference>
<comment type="caution">
    <text evidence="4">The sequence shown here is derived from an EMBL/GenBank/DDBJ whole genome shotgun (WGS) entry which is preliminary data.</text>
</comment>
<dbReference type="AlphaFoldDB" id="A0A6L2M1D1"/>
<dbReference type="InterPro" id="IPR036875">
    <property type="entry name" value="Znf_CCHC_sf"/>
</dbReference>
<feature type="domain" description="CCHC-type" evidence="3">
    <location>
        <begin position="196"/>
        <end position="210"/>
    </location>
</feature>
<protein>
    <submittedName>
        <fullName evidence="4">Ribonuclease H-like domain-containing protein</fullName>
    </submittedName>
</protein>
<dbReference type="SUPFAM" id="SSF57756">
    <property type="entry name" value="Retrovirus zinc finger-like domains"/>
    <property type="match status" value="1"/>
</dbReference>
<feature type="region of interest" description="Disordered" evidence="2">
    <location>
        <begin position="304"/>
        <end position="336"/>
    </location>
</feature>
<evidence type="ECO:0000256" key="1">
    <source>
        <dbReference type="PROSITE-ProRule" id="PRU00047"/>
    </source>
</evidence>
<organism evidence="4">
    <name type="scientific">Tanacetum cinerariifolium</name>
    <name type="common">Dalmatian daisy</name>
    <name type="synonym">Chrysanthemum cinerariifolium</name>
    <dbReference type="NCBI Taxonomy" id="118510"/>
    <lineage>
        <taxon>Eukaryota</taxon>
        <taxon>Viridiplantae</taxon>
        <taxon>Streptophyta</taxon>
        <taxon>Embryophyta</taxon>
        <taxon>Tracheophyta</taxon>
        <taxon>Spermatophyta</taxon>
        <taxon>Magnoliopsida</taxon>
        <taxon>eudicotyledons</taxon>
        <taxon>Gunneridae</taxon>
        <taxon>Pentapetalae</taxon>
        <taxon>asterids</taxon>
        <taxon>campanulids</taxon>
        <taxon>Asterales</taxon>
        <taxon>Asteraceae</taxon>
        <taxon>Asteroideae</taxon>
        <taxon>Anthemideae</taxon>
        <taxon>Anthemidinae</taxon>
        <taxon>Tanacetum</taxon>
    </lineage>
</organism>
<evidence type="ECO:0000256" key="2">
    <source>
        <dbReference type="SAM" id="MobiDB-lite"/>
    </source>
</evidence>
<dbReference type="InterPro" id="IPR001878">
    <property type="entry name" value="Znf_CCHC"/>
</dbReference>
<evidence type="ECO:0000259" key="3">
    <source>
        <dbReference type="PROSITE" id="PS50158"/>
    </source>
</evidence>
<dbReference type="GO" id="GO:0003676">
    <property type="term" value="F:nucleic acid binding"/>
    <property type="evidence" value="ECO:0007669"/>
    <property type="project" value="InterPro"/>
</dbReference>
<proteinExistence type="predicted"/>
<gene>
    <name evidence="4" type="ORF">Tci_039814</name>
</gene>
<dbReference type="PROSITE" id="PS50158">
    <property type="entry name" value="ZF_CCHC"/>
    <property type="match status" value="1"/>
</dbReference>
<dbReference type="GO" id="GO:0008270">
    <property type="term" value="F:zinc ion binding"/>
    <property type="evidence" value="ECO:0007669"/>
    <property type="project" value="UniProtKB-KW"/>
</dbReference>
<evidence type="ECO:0000313" key="4">
    <source>
        <dbReference type="EMBL" id="GEU67836.1"/>
    </source>
</evidence>
<dbReference type="EMBL" id="BKCJ010005639">
    <property type="protein sequence ID" value="GEU67836.1"/>
    <property type="molecule type" value="Genomic_DNA"/>
</dbReference>
<keyword evidence="1" id="KW-0862">Zinc</keyword>
<name>A0A6L2M1D1_TANCI</name>